<dbReference type="InterPro" id="IPR036709">
    <property type="entry name" value="Autotransporte_beta_dom_sf"/>
</dbReference>
<keyword evidence="2" id="KW-1185">Reference proteome</keyword>
<gene>
    <name evidence="1" type="ORF">HQ393_16245</name>
</gene>
<dbReference type="AlphaFoldDB" id="A0A7H9BMQ6"/>
<dbReference type="EMBL" id="CP058627">
    <property type="protein sequence ID" value="QLG89980.1"/>
    <property type="molecule type" value="Genomic_DNA"/>
</dbReference>
<organism evidence="1 2">
    <name type="scientific">Chitinibacter bivalviorum</name>
    <dbReference type="NCBI Taxonomy" id="2739434"/>
    <lineage>
        <taxon>Bacteria</taxon>
        <taxon>Pseudomonadati</taxon>
        <taxon>Pseudomonadota</taxon>
        <taxon>Betaproteobacteria</taxon>
        <taxon>Neisseriales</taxon>
        <taxon>Chitinibacteraceae</taxon>
        <taxon>Chitinibacter</taxon>
    </lineage>
</organism>
<evidence type="ECO:0000313" key="1">
    <source>
        <dbReference type="EMBL" id="QLG89980.1"/>
    </source>
</evidence>
<protein>
    <submittedName>
        <fullName evidence="1">Autotransporter domain-containing protein</fullName>
    </submittedName>
</protein>
<dbReference type="KEGG" id="chiz:HQ393_16245"/>
<evidence type="ECO:0000313" key="2">
    <source>
        <dbReference type="Proteomes" id="UP000509597"/>
    </source>
</evidence>
<proteinExistence type="predicted"/>
<name>A0A7H9BMQ6_9NEIS</name>
<reference evidence="1 2" key="1">
    <citation type="submission" date="2020-07" db="EMBL/GenBank/DDBJ databases">
        <title>Complete genome sequence of Chitinibacter sp. 2T18.</title>
        <authorList>
            <person name="Bae J.-W."/>
            <person name="Choi J.-W."/>
        </authorList>
    </citation>
    <scope>NUCLEOTIDE SEQUENCE [LARGE SCALE GENOMIC DNA]</scope>
    <source>
        <strain evidence="1 2">2T18</strain>
    </source>
</reference>
<dbReference type="SUPFAM" id="SSF103515">
    <property type="entry name" value="Autotransporter"/>
    <property type="match status" value="1"/>
</dbReference>
<sequence>MTPLTQAIDLPSFVEKNSGRSFTFDPVRIQKKADGVLALMSYSVILDLASSSLSIQGSGGEKQNLAMSQLGGGATMSVETPLYLEGAIAYSRYDPTFVATSGSETRSVPLKWTTVTATGGIGWDFPVVENLVFRPIVNFSLGAVASDLKLANWWLNYKTGNEYKFIDGGSMNALGLGGALMLDYELVLPEHEIDVELRYSAIHLQGFANGNSLNSNADSQTANIWARWRAPTGLVLMSRPLRYVLEFSHSRYFGDQAGILGFDNLSTLGAGFEFDSSNYSNLISRTRILMRYMFGQDVSGIGASIAVSF</sequence>
<dbReference type="Proteomes" id="UP000509597">
    <property type="component" value="Chromosome"/>
</dbReference>
<accession>A0A7H9BMQ6</accession>